<evidence type="ECO:0000313" key="2">
    <source>
        <dbReference type="Proteomes" id="UP000275846"/>
    </source>
</evidence>
<protein>
    <submittedName>
        <fullName evidence="3">Reverse transcriptase domain-containing protein</fullName>
    </submittedName>
</protein>
<reference evidence="1 2" key="2">
    <citation type="submission" date="2018-11" db="EMBL/GenBank/DDBJ databases">
        <authorList>
            <consortium name="Pathogen Informatics"/>
        </authorList>
    </citation>
    <scope>NUCLEOTIDE SEQUENCE [LARGE SCALE GENOMIC DNA]</scope>
    <source>
        <strain evidence="1 2">NST_G2</strain>
    </source>
</reference>
<dbReference type="WBParaSite" id="SSLN_0001178101-mRNA-1">
    <property type="protein sequence ID" value="SSLN_0001178101-mRNA-1"/>
    <property type="gene ID" value="SSLN_0001178101"/>
</dbReference>
<evidence type="ECO:0000313" key="3">
    <source>
        <dbReference type="WBParaSite" id="SSLN_0001178101-mRNA-1"/>
    </source>
</evidence>
<dbReference type="AlphaFoldDB" id="A0A183T4E7"/>
<dbReference type="EMBL" id="UYSU01036461">
    <property type="protein sequence ID" value="VDL97730.1"/>
    <property type="molecule type" value="Genomic_DNA"/>
</dbReference>
<proteinExistence type="predicted"/>
<accession>A0A183T4E7</accession>
<name>A0A183T4E7_SCHSO</name>
<keyword evidence="2" id="KW-1185">Reference proteome</keyword>
<evidence type="ECO:0000313" key="1">
    <source>
        <dbReference type="EMBL" id="VDL97730.1"/>
    </source>
</evidence>
<gene>
    <name evidence="1" type="ORF">SSLN_LOCUS11345</name>
</gene>
<dbReference type="Proteomes" id="UP000275846">
    <property type="component" value="Unassembled WGS sequence"/>
</dbReference>
<organism evidence="3">
    <name type="scientific">Schistocephalus solidus</name>
    <name type="common">Tapeworm</name>
    <dbReference type="NCBI Taxonomy" id="70667"/>
    <lineage>
        <taxon>Eukaryota</taxon>
        <taxon>Metazoa</taxon>
        <taxon>Spiralia</taxon>
        <taxon>Lophotrochozoa</taxon>
        <taxon>Platyhelminthes</taxon>
        <taxon>Cestoda</taxon>
        <taxon>Eucestoda</taxon>
        <taxon>Diphyllobothriidea</taxon>
        <taxon>Diphyllobothriidae</taxon>
        <taxon>Schistocephalus</taxon>
    </lineage>
</organism>
<sequence>MISALGSASPAGQPPYADLSASLHDLIFADDCTLNAAAEEDMRRNTDPLTAAYVNYGLTINTSKGVNKLMLLVRDGENPDALDKSTLDVFDKTKDKFLRMPVVKAEPEASTKEPGVRFKRGKNKMLLNATRSVRNHVNQADR</sequence>
<reference evidence="3" key="1">
    <citation type="submission" date="2016-06" db="UniProtKB">
        <authorList>
            <consortium name="WormBaseParasite"/>
        </authorList>
    </citation>
    <scope>IDENTIFICATION</scope>
</reference>